<dbReference type="InParanoid" id="I3TFJ7"/>
<dbReference type="EMBL" id="CP003531">
    <property type="protein sequence ID" value="AFK51535.1"/>
    <property type="molecule type" value="Genomic_DNA"/>
</dbReference>
<dbReference type="eggNOG" id="arCOG04197">
    <property type="taxonomic scope" value="Archaea"/>
</dbReference>
<proteinExistence type="predicted"/>
<evidence type="ECO:0000313" key="2">
    <source>
        <dbReference type="Proteomes" id="UP000005270"/>
    </source>
</evidence>
<dbReference type="Proteomes" id="UP000005270">
    <property type="component" value="Chromosome"/>
</dbReference>
<dbReference type="KEGG" id="thg:TCELL_1112"/>
<dbReference type="GeneID" id="13013431"/>
<evidence type="ECO:0000313" key="1">
    <source>
        <dbReference type="EMBL" id="AFK51535.1"/>
    </source>
</evidence>
<dbReference type="AlphaFoldDB" id="I3TFJ7"/>
<organism evidence="1 2">
    <name type="scientific">Thermogladius calderae (strain DSM 22663 / VKM B-2946 / 1633)</name>
    <dbReference type="NCBI Taxonomy" id="1184251"/>
    <lineage>
        <taxon>Archaea</taxon>
        <taxon>Thermoproteota</taxon>
        <taxon>Thermoprotei</taxon>
        <taxon>Desulfurococcales</taxon>
        <taxon>Desulfurococcaceae</taxon>
        <taxon>Thermogladius</taxon>
    </lineage>
</organism>
<sequence>MVERWLWLSTLLLNRENIGRLIEAVAVNGKLVVEDGEDYMKLLRLARAYSKTVKASVNYVIKGVSHSDTSKRLYSILPDYVYLETAYKNAKTIVSSATKCEIKRFWTASRGNRFDYGNRNIKLVPREGFFEVLIKYPWDRSWIRAKAFFGEKYIPMLRELVELASRREEGYGVVISFKEYPKIHIQVPIQLYLKHFSNTQQTSGRGFVAGFDLNSDRVNMVIVDRDGEIVYVKSVRFPEVTSHGSPAELNKQKRLQALSRLIRLAKLVGATHVAFENLLDIKKRRYTRSPSANRKISRFAKRQLLLHGILRSLREGLCVVLVNPKGTTKSEEHERIMKTRGLDRHMASAYLIALRGLSRIHINSYKQT</sequence>
<gene>
    <name evidence="1" type="ordered locus">TCELL_1112</name>
</gene>
<accession>I3TFJ7</accession>
<reference evidence="1 2" key="1">
    <citation type="journal article" date="2012" name="J. Bacteriol.">
        <title>Complete genome sequence of the hyperthermophilic cellulolytic Crenarchaeon 'Thermogladius cellulolyticus' 1633.</title>
        <authorList>
            <person name="Mardanov A.V."/>
            <person name="Kochetkova T.V."/>
            <person name="Beletsky A.V."/>
            <person name="Bonch-Osmolovskaya E.A."/>
            <person name="Ravin N.V."/>
            <person name="Skryabin K.G."/>
        </authorList>
    </citation>
    <scope>NUCLEOTIDE SEQUENCE [LARGE SCALE GENOMIC DNA]</scope>
    <source>
        <strain evidence="2">DSM 22663 / VKM B-2946 / 1633</strain>
    </source>
</reference>
<dbReference type="HOGENOM" id="CLU_064882_1_0_2"/>
<dbReference type="RefSeq" id="WP_014737785.1">
    <property type="nucleotide sequence ID" value="NC_017954.1"/>
</dbReference>
<protein>
    <submittedName>
        <fullName evidence="1">Transposase, IS605 OrfB family</fullName>
    </submittedName>
</protein>
<name>I3TFJ7_THEC1</name>
<keyword evidence="2" id="KW-1185">Reference proteome</keyword>